<dbReference type="GeneID" id="38123330"/>
<dbReference type="CDD" id="cd12148">
    <property type="entry name" value="fungal_TF_MHR"/>
    <property type="match status" value="1"/>
</dbReference>
<evidence type="ECO:0000313" key="7">
    <source>
        <dbReference type="Proteomes" id="UP000215305"/>
    </source>
</evidence>
<dbReference type="GO" id="GO:0005634">
    <property type="term" value="C:nucleus"/>
    <property type="evidence" value="ECO:0007669"/>
    <property type="project" value="TreeGrafter"/>
</dbReference>
<dbReference type="Pfam" id="PF04082">
    <property type="entry name" value="Fungal_trans"/>
    <property type="match status" value="1"/>
</dbReference>
<dbReference type="GO" id="GO:0008270">
    <property type="term" value="F:zinc ion binding"/>
    <property type="evidence" value="ECO:0007669"/>
    <property type="project" value="InterPro"/>
</dbReference>
<evidence type="ECO:0000256" key="4">
    <source>
        <dbReference type="SAM" id="MobiDB-lite"/>
    </source>
</evidence>
<dbReference type="OrthoDB" id="4064873at2759"/>
<dbReference type="PANTHER" id="PTHR47424:SF9">
    <property type="entry name" value="TAH-2"/>
    <property type="match status" value="1"/>
</dbReference>
<feature type="compositionally biased region" description="Polar residues" evidence="4">
    <location>
        <begin position="29"/>
        <end position="54"/>
    </location>
</feature>
<feature type="compositionally biased region" description="Polar residues" evidence="4">
    <location>
        <begin position="9"/>
        <end position="19"/>
    </location>
</feature>
<dbReference type="GO" id="GO:0000978">
    <property type="term" value="F:RNA polymerase II cis-regulatory region sequence-specific DNA binding"/>
    <property type="evidence" value="ECO:0007669"/>
    <property type="project" value="TreeGrafter"/>
</dbReference>
<name>A0A397G8X0_ASPTH</name>
<evidence type="ECO:0000256" key="3">
    <source>
        <dbReference type="ARBA" id="ARBA00023242"/>
    </source>
</evidence>
<evidence type="ECO:0000256" key="2">
    <source>
        <dbReference type="ARBA" id="ARBA00023163"/>
    </source>
</evidence>
<dbReference type="InterPro" id="IPR007219">
    <property type="entry name" value="XnlR_reg_dom"/>
</dbReference>
<dbReference type="PANTHER" id="PTHR47424">
    <property type="entry name" value="REGULATORY PROTEIN GAL4"/>
    <property type="match status" value="1"/>
</dbReference>
<feature type="domain" description="Xylanolytic transcriptional activator regulatory" evidence="5">
    <location>
        <begin position="162"/>
        <end position="264"/>
    </location>
</feature>
<dbReference type="GO" id="GO:0000981">
    <property type="term" value="F:DNA-binding transcription factor activity, RNA polymerase II-specific"/>
    <property type="evidence" value="ECO:0007669"/>
    <property type="project" value="TreeGrafter"/>
</dbReference>
<organism evidence="6 7">
    <name type="scientific">Aspergillus thermomutatus</name>
    <name type="common">Neosartorya pseudofischeri</name>
    <dbReference type="NCBI Taxonomy" id="41047"/>
    <lineage>
        <taxon>Eukaryota</taxon>
        <taxon>Fungi</taxon>
        <taxon>Dikarya</taxon>
        <taxon>Ascomycota</taxon>
        <taxon>Pezizomycotina</taxon>
        <taxon>Eurotiomycetes</taxon>
        <taxon>Eurotiomycetidae</taxon>
        <taxon>Eurotiales</taxon>
        <taxon>Aspergillaceae</taxon>
        <taxon>Aspergillus</taxon>
        <taxon>Aspergillus subgen. Fumigati</taxon>
    </lineage>
</organism>
<reference evidence="6" key="1">
    <citation type="submission" date="2018-08" db="EMBL/GenBank/DDBJ databases">
        <title>Draft genome sequence of azole-resistant Aspergillus thermomutatus (Neosartorya pseudofischeri) strain HMR AF 39, isolated from a human nasal aspirate.</title>
        <authorList>
            <person name="Parent-Michaud M."/>
            <person name="Dufresne P.J."/>
            <person name="Fournier E."/>
            <person name="Martineau C."/>
            <person name="Moreira S."/>
            <person name="Perkins V."/>
            <person name="De Repentigny L."/>
            <person name="Dufresne S.F."/>
        </authorList>
    </citation>
    <scope>NUCLEOTIDE SEQUENCE [LARGE SCALE GENOMIC DNA]</scope>
    <source>
        <strain evidence="6">HMR AF 39</strain>
    </source>
</reference>
<dbReference type="STRING" id="41047.A0A397G8X0"/>
<gene>
    <name evidence="6" type="ORF">CDV56_101356</name>
</gene>
<dbReference type="GO" id="GO:0006351">
    <property type="term" value="P:DNA-templated transcription"/>
    <property type="evidence" value="ECO:0007669"/>
    <property type="project" value="InterPro"/>
</dbReference>
<comment type="caution">
    <text evidence="6">The sequence shown here is derived from an EMBL/GenBank/DDBJ whole genome shotgun (WGS) entry which is preliminary data.</text>
</comment>
<dbReference type="EMBL" id="NKHU02000264">
    <property type="protein sequence ID" value="RHZ46068.1"/>
    <property type="molecule type" value="Genomic_DNA"/>
</dbReference>
<keyword evidence="2" id="KW-0804">Transcription</keyword>
<evidence type="ECO:0000256" key="1">
    <source>
        <dbReference type="ARBA" id="ARBA00023015"/>
    </source>
</evidence>
<keyword evidence="7" id="KW-1185">Reference proteome</keyword>
<dbReference type="InterPro" id="IPR051127">
    <property type="entry name" value="Fungal_SecMet_Regulators"/>
</dbReference>
<protein>
    <recommendedName>
        <fullName evidence="5">Xylanolytic transcriptional activator regulatory domain-containing protein</fullName>
    </recommendedName>
</protein>
<keyword evidence="3" id="KW-0539">Nucleus</keyword>
<dbReference type="VEuPathDB" id="FungiDB:CDV56_101356"/>
<keyword evidence="1" id="KW-0805">Transcription regulation</keyword>
<dbReference type="Proteomes" id="UP000215305">
    <property type="component" value="Unassembled WGS sequence"/>
</dbReference>
<proteinExistence type="predicted"/>
<sequence length="604" mass="67010">MPIRRRESFSASGQPNTPDAPSRPVVAITPSQIPSSTDPQCHAQLQTSVDQGSASPEAPHKTRPRMLRNLQGERVYVGSAASLSFLQLLRDTVTQHIGPSQFSHNVRLEDMLETEAPKNVSPDFEDQLDLEQRQALLQAYQIATSSFLYLMRDSESMQLLHNRRSDTSHAQNTTALLDIMIAIGAQSHKHDPTKEQIEHFFFARGQRRAFVSMLENPSLEMVCLFLLMSFYMLGACRRNAAFMYLGVAARAAVALGLHIDVSGSLPVNEQHRSSILGRPPATASLRWESGASITEAVQHNDLAEEGLVALYNLAKILDETITRLYSEKAASAQAAESILEKLKRWSDGLPESLLAPPGTEQECLAAQDRVIGSLHIACSYHFAVIIVTRPFLISALGVRLARVHDKLAERNLGDVFLENPVHSRLALACTDSALYMLQTCLEIHRSHLLLGNMCILKAFIFAAALVVGFSLFSQRDPNPDLEEAFTGAIDILHMFSQQSAQAGHYYEILTFLRNAIAEQRQRLSNQDQSSKSQYVSKLFSLNGRRASRQTEGGSTGNLATLTSPFDINSVPLEWEGMELPLWDSFPFTEETLPLQDRTSDMNPL</sequence>
<dbReference type="GO" id="GO:0000435">
    <property type="term" value="P:positive regulation of transcription from RNA polymerase II promoter by galactose"/>
    <property type="evidence" value="ECO:0007669"/>
    <property type="project" value="TreeGrafter"/>
</dbReference>
<evidence type="ECO:0000313" key="6">
    <source>
        <dbReference type="EMBL" id="RHZ46068.1"/>
    </source>
</evidence>
<dbReference type="AlphaFoldDB" id="A0A397G8X0"/>
<feature type="region of interest" description="Disordered" evidence="4">
    <location>
        <begin position="1"/>
        <end position="63"/>
    </location>
</feature>
<dbReference type="RefSeq" id="XP_026610979.1">
    <property type="nucleotide sequence ID" value="XM_026754975.1"/>
</dbReference>
<accession>A0A397G8X0</accession>
<evidence type="ECO:0000259" key="5">
    <source>
        <dbReference type="Pfam" id="PF04082"/>
    </source>
</evidence>